<organism evidence="8 9">
    <name type="scientific">Paragemmobacter straminiformis</name>
    <dbReference type="NCBI Taxonomy" id="2045119"/>
    <lineage>
        <taxon>Bacteria</taxon>
        <taxon>Pseudomonadati</taxon>
        <taxon>Pseudomonadota</taxon>
        <taxon>Alphaproteobacteria</taxon>
        <taxon>Rhodobacterales</taxon>
        <taxon>Paracoccaceae</taxon>
        <taxon>Paragemmobacter</taxon>
    </lineage>
</organism>
<feature type="transmembrane region" description="Helical" evidence="6">
    <location>
        <begin position="100"/>
        <end position="120"/>
    </location>
</feature>
<comment type="caution">
    <text evidence="8">The sequence shown here is derived from an EMBL/GenBank/DDBJ whole genome shotgun (WGS) entry which is preliminary data.</text>
</comment>
<feature type="domain" description="GtrA/DPMS transmembrane" evidence="7">
    <location>
        <begin position="36"/>
        <end position="152"/>
    </location>
</feature>
<dbReference type="Pfam" id="PF04138">
    <property type="entry name" value="GtrA_DPMS_TM"/>
    <property type="match status" value="1"/>
</dbReference>
<comment type="similarity">
    <text evidence="2">Belongs to the GtrA family.</text>
</comment>
<keyword evidence="9" id="KW-1185">Reference proteome</keyword>
<evidence type="ECO:0000256" key="6">
    <source>
        <dbReference type="SAM" id="Phobius"/>
    </source>
</evidence>
<keyword evidence="4 6" id="KW-1133">Transmembrane helix</keyword>
<proteinExistence type="inferred from homology"/>
<evidence type="ECO:0000256" key="4">
    <source>
        <dbReference type="ARBA" id="ARBA00022989"/>
    </source>
</evidence>
<evidence type="ECO:0000313" key="9">
    <source>
        <dbReference type="Proteomes" id="UP000555411"/>
    </source>
</evidence>
<keyword evidence="5 6" id="KW-0472">Membrane</keyword>
<evidence type="ECO:0000256" key="1">
    <source>
        <dbReference type="ARBA" id="ARBA00004141"/>
    </source>
</evidence>
<dbReference type="EMBL" id="JACLQD010000003">
    <property type="protein sequence ID" value="MBC2835990.1"/>
    <property type="molecule type" value="Genomic_DNA"/>
</dbReference>
<dbReference type="Proteomes" id="UP000555411">
    <property type="component" value="Unassembled WGS sequence"/>
</dbReference>
<dbReference type="GO" id="GO:0000271">
    <property type="term" value="P:polysaccharide biosynthetic process"/>
    <property type="evidence" value="ECO:0007669"/>
    <property type="project" value="InterPro"/>
</dbReference>
<reference evidence="8 9" key="1">
    <citation type="journal article" date="2017" name="Int. J. Syst. Evol. Microbiol.">
        <title>Gemmobacter straminiformis sp. nov., isolated from an artificial fountain.</title>
        <authorList>
            <person name="Kang J.Y."/>
            <person name="Kim M.J."/>
            <person name="Chun J."/>
            <person name="Son K.P."/>
            <person name="Jahng K.Y."/>
        </authorList>
    </citation>
    <scope>NUCLEOTIDE SEQUENCE [LARGE SCALE GENOMIC DNA]</scope>
    <source>
        <strain evidence="8 9">CAM-8</strain>
    </source>
</reference>
<sequence>MTLPNEPIRSELPASLMAALQGLSRATSLPLDFLLYGCVGALGAAVHFSLLAVLLNGLGLPFLPSHTAVTFAVMVLNFVLNNRFTFPGHRLHGRAFAAGLLRFCLISSLGALINVAAAYITIRLAPFWPLATLVGIAAGTVWNYRLSKRHTWKAH</sequence>
<evidence type="ECO:0000313" key="8">
    <source>
        <dbReference type="EMBL" id="MBC2835990.1"/>
    </source>
</evidence>
<evidence type="ECO:0000256" key="2">
    <source>
        <dbReference type="ARBA" id="ARBA00009399"/>
    </source>
</evidence>
<name>A0A842I825_9RHOB</name>
<dbReference type="AlphaFoldDB" id="A0A842I825"/>
<dbReference type="InterPro" id="IPR051401">
    <property type="entry name" value="GtrA_CellWall_Glycosyl"/>
</dbReference>
<dbReference type="PANTHER" id="PTHR38459">
    <property type="entry name" value="PROPHAGE BACTOPRENOL-LINKED GLUCOSE TRANSLOCASE HOMOLOG"/>
    <property type="match status" value="1"/>
</dbReference>
<feature type="transmembrane region" description="Helical" evidence="6">
    <location>
        <begin position="126"/>
        <end position="144"/>
    </location>
</feature>
<dbReference type="InterPro" id="IPR007267">
    <property type="entry name" value="GtrA_DPMS_TM"/>
</dbReference>
<evidence type="ECO:0000256" key="5">
    <source>
        <dbReference type="ARBA" id="ARBA00023136"/>
    </source>
</evidence>
<dbReference type="GO" id="GO:0005886">
    <property type="term" value="C:plasma membrane"/>
    <property type="evidence" value="ECO:0007669"/>
    <property type="project" value="TreeGrafter"/>
</dbReference>
<evidence type="ECO:0000259" key="7">
    <source>
        <dbReference type="Pfam" id="PF04138"/>
    </source>
</evidence>
<gene>
    <name evidence="8" type="ORF">H7F16_10785</name>
</gene>
<protein>
    <submittedName>
        <fullName evidence="8">GtrA family protein</fullName>
    </submittedName>
</protein>
<dbReference type="PANTHER" id="PTHR38459:SF1">
    <property type="entry name" value="PROPHAGE BACTOPRENOL-LINKED GLUCOSE TRANSLOCASE HOMOLOG"/>
    <property type="match status" value="1"/>
</dbReference>
<comment type="subcellular location">
    <subcellularLocation>
        <location evidence="1">Membrane</location>
        <topology evidence="1">Multi-pass membrane protein</topology>
    </subcellularLocation>
</comment>
<accession>A0A842I825</accession>
<feature type="transmembrane region" description="Helical" evidence="6">
    <location>
        <begin position="61"/>
        <end position="80"/>
    </location>
</feature>
<feature type="transmembrane region" description="Helical" evidence="6">
    <location>
        <begin position="33"/>
        <end position="55"/>
    </location>
</feature>
<evidence type="ECO:0000256" key="3">
    <source>
        <dbReference type="ARBA" id="ARBA00022692"/>
    </source>
</evidence>
<dbReference type="RefSeq" id="WP_185797617.1">
    <property type="nucleotide sequence ID" value="NZ_JACLQD010000003.1"/>
</dbReference>
<keyword evidence="3 6" id="KW-0812">Transmembrane</keyword>